<keyword evidence="6" id="KW-0813">Transport</keyword>
<feature type="transmembrane region" description="Helical" evidence="7">
    <location>
        <begin position="186"/>
        <end position="203"/>
    </location>
</feature>
<dbReference type="EMBL" id="SACP01000061">
    <property type="protein sequence ID" value="RVU11982.1"/>
    <property type="molecule type" value="Genomic_DNA"/>
</dbReference>
<keyword evidence="4 7" id="KW-1133">Transmembrane helix</keyword>
<dbReference type="Proteomes" id="UP000286997">
    <property type="component" value="Unassembled WGS sequence"/>
</dbReference>
<reference evidence="9 10" key="1">
    <citation type="submission" date="2019-01" db="EMBL/GenBank/DDBJ databases">
        <authorList>
            <person name="Chen W.-M."/>
        </authorList>
    </citation>
    <scope>NUCLEOTIDE SEQUENCE [LARGE SCALE GENOMIC DNA]</scope>
    <source>
        <strain evidence="9 10">TER-1</strain>
    </source>
</reference>
<keyword evidence="6" id="KW-0653">Protein transport</keyword>
<name>A0A437NPP2_9HYPH</name>
<evidence type="ECO:0000256" key="5">
    <source>
        <dbReference type="ARBA" id="ARBA00023136"/>
    </source>
</evidence>
<keyword evidence="3 7" id="KW-0812">Transmembrane</keyword>
<evidence type="ECO:0000256" key="6">
    <source>
        <dbReference type="RuleBase" id="RU004057"/>
    </source>
</evidence>
<evidence type="ECO:0000256" key="4">
    <source>
        <dbReference type="ARBA" id="ARBA00022989"/>
    </source>
</evidence>
<evidence type="ECO:0000256" key="2">
    <source>
        <dbReference type="ARBA" id="ARBA00022475"/>
    </source>
</evidence>
<accession>A0A437NPP2</accession>
<feature type="transmembrane region" description="Helical" evidence="7">
    <location>
        <begin position="22"/>
        <end position="40"/>
    </location>
</feature>
<feature type="transmembrane region" description="Helical" evidence="7">
    <location>
        <begin position="77"/>
        <end position="95"/>
    </location>
</feature>
<dbReference type="InterPro" id="IPR002898">
    <property type="entry name" value="MotA_ExbB_proton_chnl"/>
</dbReference>
<comment type="caution">
    <text evidence="9">The sequence shown here is derived from an EMBL/GenBank/DDBJ whole genome shotgun (WGS) entry which is preliminary data.</text>
</comment>
<feature type="domain" description="MotA/TolQ/ExbB proton channel" evidence="8">
    <location>
        <begin position="269"/>
        <end position="346"/>
    </location>
</feature>
<evidence type="ECO:0000313" key="10">
    <source>
        <dbReference type="Proteomes" id="UP000286997"/>
    </source>
</evidence>
<protein>
    <recommendedName>
        <fullName evidence="8">MotA/TolQ/ExbB proton channel domain-containing protein</fullName>
    </recommendedName>
</protein>
<keyword evidence="10" id="KW-1185">Reference proteome</keyword>
<dbReference type="GO" id="GO:0015031">
    <property type="term" value="P:protein transport"/>
    <property type="evidence" value="ECO:0007669"/>
    <property type="project" value="UniProtKB-KW"/>
</dbReference>
<feature type="transmembrane region" description="Helical" evidence="7">
    <location>
        <begin position="139"/>
        <end position="162"/>
    </location>
</feature>
<dbReference type="GO" id="GO:0005886">
    <property type="term" value="C:plasma membrane"/>
    <property type="evidence" value="ECO:0007669"/>
    <property type="project" value="UniProtKB-SubCell"/>
</dbReference>
<gene>
    <name evidence="9" type="ORF">EOE48_28160</name>
</gene>
<evidence type="ECO:0000256" key="3">
    <source>
        <dbReference type="ARBA" id="ARBA00022692"/>
    </source>
</evidence>
<comment type="subcellular location">
    <subcellularLocation>
        <location evidence="1">Cell membrane</location>
        <topology evidence="1">Multi-pass membrane protein</topology>
    </subcellularLocation>
    <subcellularLocation>
        <location evidence="6">Membrane</location>
        <topology evidence="6">Multi-pass membrane protein</topology>
    </subcellularLocation>
</comment>
<keyword evidence="5 7" id="KW-0472">Membrane</keyword>
<comment type="similarity">
    <text evidence="6">Belongs to the exbB/tolQ family.</text>
</comment>
<keyword evidence="2" id="KW-1003">Cell membrane</keyword>
<dbReference type="RefSeq" id="WP_127734181.1">
    <property type="nucleotide sequence ID" value="NZ_SACP01000061.1"/>
</dbReference>
<organism evidence="9 10">
    <name type="scientific">Methylobacterium oryzihabitans</name>
    <dbReference type="NCBI Taxonomy" id="2499852"/>
    <lineage>
        <taxon>Bacteria</taxon>
        <taxon>Pseudomonadati</taxon>
        <taxon>Pseudomonadota</taxon>
        <taxon>Alphaproteobacteria</taxon>
        <taxon>Hyphomicrobiales</taxon>
        <taxon>Methylobacteriaceae</taxon>
        <taxon>Methylobacterium</taxon>
    </lineage>
</organism>
<proteinExistence type="inferred from homology"/>
<evidence type="ECO:0000256" key="7">
    <source>
        <dbReference type="SAM" id="Phobius"/>
    </source>
</evidence>
<evidence type="ECO:0000313" key="9">
    <source>
        <dbReference type="EMBL" id="RVU11982.1"/>
    </source>
</evidence>
<evidence type="ECO:0000259" key="8">
    <source>
        <dbReference type="Pfam" id="PF01618"/>
    </source>
</evidence>
<dbReference type="Pfam" id="PF01618">
    <property type="entry name" value="MotA_ExbB"/>
    <property type="match status" value="1"/>
</dbReference>
<feature type="transmembrane region" description="Helical" evidence="7">
    <location>
        <begin position="46"/>
        <end position="65"/>
    </location>
</feature>
<feature type="transmembrane region" description="Helical" evidence="7">
    <location>
        <begin position="320"/>
        <end position="343"/>
    </location>
</feature>
<sequence>MRPDPVVLAPPAGAEQHLRPRLSAYTAGLGLAFGLYLAVHGPGAGVAVWACAALVLAGLAAGLAGRGPLPSPWLRRAAAGSVALALAVPLAVAPAGPAAGAPLWPQILVALFASRVLAEESELRFSAFWRAPRAVPAPVALQSGGSAAALGAVLALVFYQLAGRAPAPGGTGFGEVLWGALTGDSALHRAIVVLFCVVLGHLVEAAARHRRDRAALAAFQAAAPGPDPAARAREVCGRYGRTWTEMLLTRTSTSGGGAAAEAFEAFRHASRRFVYGLVALLPLLGFLGTVVGLAAAMAALPLDGAAEGRVDLTGSLAGLALKFQTTLLGLVASLVASLLLAWLDKSETELAAACAVLAAAEARREP</sequence>
<feature type="transmembrane region" description="Helical" evidence="7">
    <location>
        <begin position="273"/>
        <end position="300"/>
    </location>
</feature>
<dbReference type="AlphaFoldDB" id="A0A437NPP2"/>
<evidence type="ECO:0000256" key="1">
    <source>
        <dbReference type="ARBA" id="ARBA00004651"/>
    </source>
</evidence>